<reference evidence="1 2" key="1">
    <citation type="journal article" date="2021" name="Hortic Res">
        <title>High-quality reference genome and annotation aids understanding of berry development for evergreen blueberry (Vaccinium darrowii).</title>
        <authorList>
            <person name="Yu J."/>
            <person name="Hulse-Kemp A.M."/>
            <person name="Babiker E."/>
            <person name="Staton M."/>
        </authorList>
    </citation>
    <scope>NUCLEOTIDE SEQUENCE [LARGE SCALE GENOMIC DNA]</scope>
    <source>
        <strain evidence="2">cv. NJ 8807/NJ 8810</strain>
        <tissue evidence="1">Young leaf</tissue>
    </source>
</reference>
<proteinExistence type="predicted"/>
<keyword evidence="2" id="KW-1185">Reference proteome</keyword>
<accession>A0ACB7ZJF6</accession>
<evidence type="ECO:0000313" key="1">
    <source>
        <dbReference type="EMBL" id="KAH7865614.1"/>
    </source>
</evidence>
<name>A0ACB7ZJF6_9ERIC</name>
<protein>
    <submittedName>
        <fullName evidence="1">Uncharacterized protein</fullName>
    </submittedName>
</protein>
<dbReference type="Proteomes" id="UP000828048">
    <property type="component" value="Chromosome 9"/>
</dbReference>
<comment type="caution">
    <text evidence="1">The sequence shown here is derived from an EMBL/GenBank/DDBJ whole genome shotgun (WGS) entry which is preliminary data.</text>
</comment>
<sequence length="302" mass="34013">MLQHPFGHSTSIPSTSLAPDTIRPTSTIQINEPTPTGQLIEEDFCSDGESEDIPMNTEFHAEPQINPCRHFLGKMDVPCNDCKALHWMDERLTKSSKKHPLFGKCCLEGKIKLPNLNTPPPILQALYDGNDDQSKSFRRYTRLYNVANAFTSLGATFDDRVLGGRGPTSFTIHGELRHRTGSLLPLPGYDASYAQLYIYDPDSALEVRSRRNPQLRRDVLQTIQGCLSEVNAFVGKYRQAYAILNQIASTGRHLPAHLHYSSATDRRRVYKDYEGFGSGITYPTHNRRKPHEAAARNWSLTP</sequence>
<organism evidence="1 2">
    <name type="scientific">Vaccinium darrowii</name>
    <dbReference type="NCBI Taxonomy" id="229202"/>
    <lineage>
        <taxon>Eukaryota</taxon>
        <taxon>Viridiplantae</taxon>
        <taxon>Streptophyta</taxon>
        <taxon>Embryophyta</taxon>
        <taxon>Tracheophyta</taxon>
        <taxon>Spermatophyta</taxon>
        <taxon>Magnoliopsida</taxon>
        <taxon>eudicotyledons</taxon>
        <taxon>Gunneridae</taxon>
        <taxon>Pentapetalae</taxon>
        <taxon>asterids</taxon>
        <taxon>Ericales</taxon>
        <taxon>Ericaceae</taxon>
        <taxon>Vaccinioideae</taxon>
        <taxon>Vaccinieae</taxon>
        <taxon>Vaccinium</taxon>
    </lineage>
</organism>
<evidence type="ECO:0000313" key="2">
    <source>
        <dbReference type="Proteomes" id="UP000828048"/>
    </source>
</evidence>
<gene>
    <name evidence="1" type="ORF">Vadar_008921</name>
</gene>
<dbReference type="EMBL" id="CM037159">
    <property type="protein sequence ID" value="KAH7865614.1"/>
    <property type="molecule type" value="Genomic_DNA"/>
</dbReference>